<dbReference type="Proteomes" id="UP000192328">
    <property type="component" value="Unassembled WGS sequence"/>
</dbReference>
<sequence length="244" mass="28017">MKCIWKQFWYDLVIFFREPFFALPILLLPGVFFIVYAGSMAKDAASIEGFAQYLPMYMILISFLTVFFNIGTQYVTDKQSGIFKRLLLSPISLFNVVLTYSLRGLLISVLGFFEMIAIAALVFGIPLSSNMILFFLAFLVTVMIMMLLSLTLHGFFKNSRQVMPFTIIGFQYVLFASGMIMPVEKMPTVLRYLVYVNPVYHMNQILVRVWYNAPQKVIHIAALAIWVVICLVLIRFQKGFATDK</sequence>
<evidence type="ECO:0000313" key="1">
    <source>
        <dbReference type="EMBL" id="SMC82863.1"/>
    </source>
</evidence>
<keyword evidence="2" id="KW-1185">Reference proteome</keyword>
<organism evidence="1 2">
    <name type="scientific">Aristaeella lactis</name>
    <dbReference type="NCBI Taxonomy" id="3046383"/>
    <lineage>
        <taxon>Bacteria</taxon>
        <taxon>Bacillati</taxon>
        <taxon>Bacillota</taxon>
        <taxon>Clostridia</taxon>
        <taxon>Eubacteriales</taxon>
        <taxon>Aristaeellaceae</taxon>
        <taxon>Aristaeella</taxon>
    </lineage>
</organism>
<dbReference type="EMBL" id="FWXZ01000007">
    <property type="protein sequence ID" value="SMC82863.1"/>
    <property type="molecule type" value="Genomic_DNA"/>
</dbReference>
<accession>A0AC61PPQ4</accession>
<evidence type="ECO:0000313" key="2">
    <source>
        <dbReference type="Proteomes" id="UP000192328"/>
    </source>
</evidence>
<gene>
    <name evidence="1" type="ORF">SAMN06297397_2737</name>
</gene>
<name>A0AC61PPQ4_9FIRM</name>
<comment type="caution">
    <text evidence="1">The sequence shown here is derived from an EMBL/GenBank/DDBJ whole genome shotgun (WGS) entry which is preliminary data.</text>
</comment>
<protein>
    <submittedName>
        <fullName evidence="1">ABC-2 type transporter</fullName>
    </submittedName>
</protein>
<reference evidence="1" key="1">
    <citation type="submission" date="2017-04" db="EMBL/GenBank/DDBJ databases">
        <authorList>
            <person name="Varghese N."/>
            <person name="Submissions S."/>
        </authorList>
    </citation>
    <scope>NUCLEOTIDE SEQUENCE</scope>
    <source>
        <strain evidence="1">WTE2008</strain>
    </source>
</reference>
<proteinExistence type="predicted"/>